<evidence type="ECO:0000256" key="1">
    <source>
        <dbReference type="SAM" id="MobiDB-lite"/>
    </source>
</evidence>
<dbReference type="EMBL" id="MCGT01000011">
    <property type="protein sequence ID" value="ORX55602.1"/>
    <property type="molecule type" value="Genomic_DNA"/>
</dbReference>
<reference evidence="3 4" key="1">
    <citation type="submission" date="2016-07" db="EMBL/GenBank/DDBJ databases">
        <title>Pervasive Adenine N6-methylation of Active Genes in Fungi.</title>
        <authorList>
            <consortium name="DOE Joint Genome Institute"/>
            <person name="Mondo S.J."/>
            <person name="Dannebaum R.O."/>
            <person name="Kuo R.C."/>
            <person name="Labutti K."/>
            <person name="Haridas S."/>
            <person name="Kuo A."/>
            <person name="Salamov A."/>
            <person name="Ahrendt S.R."/>
            <person name="Lipzen A."/>
            <person name="Sullivan W."/>
            <person name="Andreopoulos W.B."/>
            <person name="Clum A."/>
            <person name="Lindquist E."/>
            <person name="Daum C."/>
            <person name="Ramamoorthy G.K."/>
            <person name="Gryganskyi A."/>
            <person name="Culley D."/>
            <person name="Magnuson J.K."/>
            <person name="James T.Y."/>
            <person name="O'Malley M.A."/>
            <person name="Stajich J.E."/>
            <person name="Spatafora J.W."/>
            <person name="Visel A."/>
            <person name="Grigoriev I.V."/>
        </authorList>
    </citation>
    <scope>NUCLEOTIDE SEQUENCE [LARGE SCALE GENOMIC DNA]</scope>
    <source>
        <strain evidence="3 4">NRRL 3301</strain>
    </source>
</reference>
<feature type="transmembrane region" description="Helical" evidence="2">
    <location>
        <begin position="6"/>
        <end position="26"/>
    </location>
</feature>
<organism evidence="3 4">
    <name type="scientific">Hesseltinella vesiculosa</name>
    <dbReference type="NCBI Taxonomy" id="101127"/>
    <lineage>
        <taxon>Eukaryota</taxon>
        <taxon>Fungi</taxon>
        <taxon>Fungi incertae sedis</taxon>
        <taxon>Mucoromycota</taxon>
        <taxon>Mucoromycotina</taxon>
        <taxon>Mucoromycetes</taxon>
        <taxon>Mucorales</taxon>
        <taxon>Cunninghamellaceae</taxon>
        <taxon>Hesseltinella</taxon>
    </lineage>
</organism>
<evidence type="ECO:0000313" key="4">
    <source>
        <dbReference type="Proteomes" id="UP000242146"/>
    </source>
</evidence>
<name>A0A1X2GL48_9FUNG</name>
<evidence type="ECO:0000313" key="3">
    <source>
        <dbReference type="EMBL" id="ORX55602.1"/>
    </source>
</evidence>
<keyword evidence="2" id="KW-0812">Transmembrane</keyword>
<keyword evidence="4" id="KW-1185">Reference proteome</keyword>
<dbReference type="AlphaFoldDB" id="A0A1X2GL48"/>
<protein>
    <submittedName>
        <fullName evidence="3">Uncharacterized protein</fullName>
    </submittedName>
</protein>
<keyword evidence="2" id="KW-0472">Membrane</keyword>
<gene>
    <name evidence="3" type="ORF">DM01DRAFT_1373344</name>
</gene>
<feature type="compositionally biased region" description="Polar residues" evidence="1">
    <location>
        <begin position="55"/>
        <end position="71"/>
    </location>
</feature>
<evidence type="ECO:0000256" key="2">
    <source>
        <dbReference type="SAM" id="Phobius"/>
    </source>
</evidence>
<dbReference type="Proteomes" id="UP000242146">
    <property type="component" value="Unassembled WGS sequence"/>
</dbReference>
<accession>A0A1X2GL48</accession>
<comment type="caution">
    <text evidence="3">The sequence shown here is derived from an EMBL/GenBank/DDBJ whole genome shotgun (WGS) entry which is preliminary data.</text>
</comment>
<feature type="region of interest" description="Disordered" evidence="1">
    <location>
        <begin position="55"/>
        <end position="103"/>
    </location>
</feature>
<sequence>MAIDSPFFALVAVCICLLLLTFYLAVRRRRRFNRQQAQNQQTVQYDYSPNVIITIPSNHRPTMGTYPTSSYDRPPRPAVQKPETSLEPPPPSYQDYPEAIAQS</sequence>
<keyword evidence="2" id="KW-1133">Transmembrane helix</keyword>
<proteinExistence type="predicted"/>